<evidence type="ECO:0000256" key="11">
    <source>
        <dbReference type="ARBA" id="ARBA00047836"/>
    </source>
</evidence>
<evidence type="ECO:0000256" key="15">
    <source>
        <dbReference type="PIRSR" id="PIRSR001365-2"/>
    </source>
</evidence>
<dbReference type="NCBIfam" id="TIGR00674">
    <property type="entry name" value="dapA"/>
    <property type="match status" value="1"/>
</dbReference>
<evidence type="ECO:0000256" key="6">
    <source>
        <dbReference type="ARBA" id="ARBA00022605"/>
    </source>
</evidence>
<keyword evidence="5 12" id="KW-0963">Cytoplasm</keyword>
<keyword evidence="10 12" id="KW-0704">Schiff base</keyword>
<keyword evidence="9 12" id="KW-0456">Lyase</keyword>
<evidence type="ECO:0000256" key="12">
    <source>
        <dbReference type="HAMAP-Rule" id="MF_00418"/>
    </source>
</evidence>
<dbReference type="InterPro" id="IPR013785">
    <property type="entry name" value="Aldolase_TIM"/>
</dbReference>
<feature type="active site" description="Schiff-base intermediate with substrate" evidence="12 14">
    <location>
        <position position="171"/>
    </location>
</feature>
<sequence length="304" mass="32494">MAALFRGAFTAMITPMGSDGSVDFEGFRKNVKFQLESGITGLFPLGTTAETPTLDEDGEEDKIVDIVMTETRSYEKARNVKIPVVLGAGSNNTRDAVRYTERAKKAGAAGALVVTPYYNKPSQEGIFRHFEAVSRVGVPIIVYNIQGRSGVNISTETLLRIAALPNIAGVKEASGNINQMMDVIALIKSKRPDFSVLSGDDVLTLPLVACGGDGVVSVVSNLAPSLISEMVNSALNGDMTKARSLHYRLLPFFKAAFVDGNPSSIKYAMNVKGLAAGKPRLPLVEPTDAAKKVIENALKECNLI</sequence>
<evidence type="ECO:0000256" key="8">
    <source>
        <dbReference type="ARBA" id="ARBA00023154"/>
    </source>
</evidence>
<feature type="site" description="Part of a proton relay during catalysis" evidence="12">
    <location>
        <position position="47"/>
    </location>
</feature>
<dbReference type="KEGG" id="tpav:HRQ91_08765"/>
<evidence type="ECO:0000256" key="14">
    <source>
        <dbReference type="PIRSR" id="PIRSR001365-1"/>
    </source>
</evidence>
<dbReference type="InterPro" id="IPR002220">
    <property type="entry name" value="DapA-like"/>
</dbReference>
<dbReference type="PANTHER" id="PTHR12128">
    <property type="entry name" value="DIHYDRODIPICOLINATE SYNTHASE"/>
    <property type="match status" value="1"/>
</dbReference>
<dbReference type="EC" id="4.3.3.7" evidence="4 12"/>
<comment type="subcellular location">
    <subcellularLocation>
        <location evidence="12">Cytoplasm</location>
    </subcellularLocation>
</comment>
<comment type="similarity">
    <text evidence="3 12 13">Belongs to the DapA family.</text>
</comment>
<dbReference type="PIRSF" id="PIRSF001365">
    <property type="entry name" value="DHDPS"/>
    <property type="match status" value="1"/>
</dbReference>
<evidence type="ECO:0000256" key="13">
    <source>
        <dbReference type="PIRNR" id="PIRNR001365"/>
    </source>
</evidence>
<protein>
    <recommendedName>
        <fullName evidence="4 12">4-hydroxy-tetrahydrodipicolinate synthase</fullName>
        <shortName evidence="12">HTPA synthase</shortName>
        <ecNumber evidence="4 12">4.3.3.7</ecNumber>
    </recommendedName>
</protein>
<evidence type="ECO:0000256" key="9">
    <source>
        <dbReference type="ARBA" id="ARBA00023239"/>
    </source>
</evidence>
<name>A0A975F4L3_9SPIR</name>
<dbReference type="SMART" id="SM01130">
    <property type="entry name" value="DHDPS"/>
    <property type="match status" value="1"/>
</dbReference>
<keyword evidence="17" id="KW-1185">Reference proteome</keyword>
<evidence type="ECO:0000313" key="17">
    <source>
        <dbReference type="Proteomes" id="UP000671908"/>
    </source>
</evidence>
<dbReference type="SUPFAM" id="SSF51569">
    <property type="entry name" value="Aldolase"/>
    <property type="match status" value="1"/>
</dbReference>
<dbReference type="Pfam" id="PF00701">
    <property type="entry name" value="DHDPS"/>
    <property type="match status" value="1"/>
</dbReference>
<dbReference type="GO" id="GO:0008840">
    <property type="term" value="F:4-hydroxy-tetrahydrodipicolinate synthase activity"/>
    <property type="evidence" value="ECO:0007669"/>
    <property type="project" value="UniProtKB-UniRule"/>
</dbReference>
<keyword evidence="7 12" id="KW-0220">Diaminopimelate biosynthesis</keyword>
<dbReference type="EMBL" id="CP054142">
    <property type="protein sequence ID" value="QTQ14539.1"/>
    <property type="molecule type" value="Genomic_DNA"/>
</dbReference>
<comment type="catalytic activity">
    <reaction evidence="11 12">
        <text>L-aspartate 4-semialdehyde + pyruvate = (2S,4S)-4-hydroxy-2,3,4,5-tetrahydrodipicolinate + H2O + H(+)</text>
        <dbReference type="Rhea" id="RHEA:34171"/>
        <dbReference type="ChEBI" id="CHEBI:15361"/>
        <dbReference type="ChEBI" id="CHEBI:15377"/>
        <dbReference type="ChEBI" id="CHEBI:15378"/>
        <dbReference type="ChEBI" id="CHEBI:67139"/>
        <dbReference type="ChEBI" id="CHEBI:537519"/>
        <dbReference type="EC" id="4.3.3.7"/>
    </reaction>
</comment>
<evidence type="ECO:0000256" key="5">
    <source>
        <dbReference type="ARBA" id="ARBA00022490"/>
    </source>
</evidence>
<evidence type="ECO:0000256" key="3">
    <source>
        <dbReference type="ARBA" id="ARBA00007592"/>
    </source>
</evidence>
<dbReference type="AlphaFoldDB" id="A0A975F4L3"/>
<feature type="active site" description="Proton donor/acceptor" evidence="12 14">
    <location>
        <position position="143"/>
    </location>
</feature>
<comment type="subunit">
    <text evidence="12">Homotetramer; dimer of dimers.</text>
</comment>
<comment type="pathway">
    <text evidence="2 12">Amino-acid biosynthesis; L-lysine biosynthesis via DAP pathway; (S)-tetrahydrodipicolinate from L-aspartate: step 3/4.</text>
</comment>
<evidence type="ECO:0000313" key="16">
    <source>
        <dbReference type="EMBL" id="QTQ14539.1"/>
    </source>
</evidence>
<feature type="binding site" evidence="12 15">
    <location>
        <position position="216"/>
    </location>
    <ligand>
        <name>pyruvate</name>
        <dbReference type="ChEBI" id="CHEBI:15361"/>
    </ligand>
</feature>
<comment type="function">
    <text evidence="1 12">Catalyzes the condensation of (S)-aspartate-beta-semialdehyde [(S)-ASA] and pyruvate to 4-hydroxy-tetrahydrodipicolinate (HTPA).</text>
</comment>
<organism evidence="16 17">
    <name type="scientific">Treponema parvum</name>
    <dbReference type="NCBI Taxonomy" id="138851"/>
    <lineage>
        <taxon>Bacteria</taxon>
        <taxon>Pseudomonadati</taxon>
        <taxon>Spirochaetota</taxon>
        <taxon>Spirochaetia</taxon>
        <taxon>Spirochaetales</taxon>
        <taxon>Treponemataceae</taxon>
        <taxon>Treponema</taxon>
    </lineage>
</organism>
<dbReference type="GO" id="GO:0005829">
    <property type="term" value="C:cytosol"/>
    <property type="evidence" value="ECO:0007669"/>
    <property type="project" value="TreeGrafter"/>
</dbReference>
<evidence type="ECO:0000256" key="1">
    <source>
        <dbReference type="ARBA" id="ARBA00003294"/>
    </source>
</evidence>
<proteinExistence type="inferred from homology"/>
<evidence type="ECO:0000256" key="4">
    <source>
        <dbReference type="ARBA" id="ARBA00012086"/>
    </source>
</evidence>
<dbReference type="GO" id="GO:0009089">
    <property type="term" value="P:lysine biosynthetic process via diaminopimelate"/>
    <property type="evidence" value="ECO:0007669"/>
    <property type="project" value="UniProtKB-UniRule"/>
</dbReference>
<dbReference type="Proteomes" id="UP000671908">
    <property type="component" value="Chromosome"/>
</dbReference>
<comment type="caution">
    <text evidence="12">Was originally thought to be a dihydrodipicolinate synthase (DHDPS), catalyzing the condensation of (S)-aspartate-beta-semialdehyde [(S)-ASA] and pyruvate to dihydrodipicolinate (DHDP). However, it was shown in E.coli that the product of the enzymatic reaction is not dihydrodipicolinate but in fact (4S)-4-hydroxy-2,3,4,5-tetrahydro-(2S)-dipicolinic acid (HTPA), and that the consecutive dehydration reaction leading to DHDP is not spontaneous but catalyzed by DapB.</text>
</comment>
<dbReference type="RefSeq" id="WP_210119192.1">
    <property type="nucleotide sequence ID" value="NZ_CP054142.1"/>
</dbReference>
<feature type="site" description="Part of a proton relay during catalysis" evidence="12">
    <location>
        <position position="118"/>
    </location>
</feature>
<evidence type="ECO:0000256" key="7">
    <source>
        <dbReference type="ARBA" id="ARBA00022915"/>
    </source>
</evidence>
<dbReference type="Gene3D" id="3.20.20.70">
    <property type="entry name" value="Aldolase class I"/>
    <property type="match status" value="1"/>
</dbReference>
<reference evidence="16 17" key="1">
    <citation type="journal article" date="2021" name="Microbiol. Resour. Announc.">
        <title>Complete Genome Sequences of Three Human Oral Treponema parvum Isolates.</title>
        <authorList>
            <person name="Zeng H."/>
            <person name="Watt R.M."/>
        </authorList>
    </citation>
    <scope>NUCLEOTIDE SEQUENCE [LARGE SCALE GENOMIC DNA]</scope>
    <source>
        <strain evidence="16 17">ATCC 700770</strain>
    </source>
</reference>
<accession>A0A975F4L3</accession>
<gene>
    <name evidence="12" type="primary">dapA</name>
    <name evidence="16" type="ORF">HRQ91_08765</name>
</gene>
<dbReference type="CDD" id="cd00950">
    <property type="entry name" value="DHDPS"/>
    <property type="match status" value="1"/>
</dbReference>
<dbReference type="HAMAP" id="MF_00418">
    <property type="entry name" value="DapA"/>
    <property type="match status" value="1"/>
</dbReference>
<dbReference type="InterPro" id="IPR005263">
    <property type="entry name" value="DapA"/>
</dbReference>
<feature type="binding site" evidence="12 15">
    <location>
        <position position="48"/>
    </location>
    <ligand>
        <name>pyruvate</name>
        <dbReference type="ChEBI" id="CHEBI:15361"/>
    </ligand>
</feature>
<keyword evidence="6 12" id="KW-0028">Amino-acid biosynthesis</keyword>
<evidence type="ECO:0000256" key="2">
    <source>
        <dbReference type="ARBA" id="ARBA00005120"/>
    </source>
</evidence>
<dbReference type="PANTHER" id="PTHR12128:SF66">
    <property type="entry name" value="4-HYDROXY-2-OXOGLUTARATE ALDOLASE, MITOCHONDRIAL"/>
    <property type="match status" value="1"/>
</dbReference>
<dbReference type="PRINTS" id="PR00146">
    <property type="entry name" value="DHPICSNTHASE"/>
</dbReference>
<dbReference type="GO" id="GO:0019877">
    <property type="term" value="P:diaminopimelate biosynthetic process"/>
    <property type="evidence" value="ECO:0007669"/>
    <property type="project" value="UniProtKB-UniRule"/>
</dbReference>
<evidence type="ECO:0000256" key="10">
    <source>
        <dbReference type="ARBA" id="ARBA00023270"/>
    </source>
</evidence>
<keyword evidence="8 12" id="KW-0457">Lysine biosynthesis</keyword>